<protein>
    <submittedName>
        <fullName evidence="1">Uncharacterized protein</fullName>
    </submittedName>
</protein>
<organism evidence="1">
    <name type="scientific">Anguilla anguilla</name>
    <name type="common">European freshwater eel</name>
    <name type="synonym">Muraena anguilla</name>
    <dbReference type="NCBI Taxonomy" id="7936"/>
    <lineage>
        <taxon>Eukaryota</taxon>
        <taxon>Metazoa</taxon>
        <taxon>Chordata</taxon>
        <taxon>Craniata</taxon>
        <taxon>Vertebrata</taxon>
        <taxon>Euteleostomi</taxon>
        <taxon>Actinopterygii</taxon>
        <taxon>Neopterygii</taxon>
        <taxon>Teleostei</taxon>
        <taxon>Anguilliformes</taxon>
        <taxon>Anguillidae</taxon>
        <taxon>Anguilla</taxon>
    </lineage>
</organism>
<reference evidence="1" key="2">
    <citation type="journal article" date="2015" name="Fish Shellfish Immunol.">
        <title>Early steps in the European eel (Anguilla anguilla)-Vibrio vulnificus interaction in the gills: Role of the RtxA13 toxin.</title>
        <authorList>
            <person name="Callol A."/>
            <person name="Pajuelo D."/>
            <person name="Ebbesson L."/>
            <person name="Teles M."/>
            <person name="MacKenzie S."/>
            <person name="Amaro C."/>
        </authorList>
    </citation>
    <scope>NUCLEOTIDE SEQUENCE</scope>
</reference>
<evidence type="ECO:0000313" key="1">
    <source>
        <dbReference type="EMBL" id="JAH49932.1"/>
    </source>
</evidence>
<dbReference type="AlphaFoldDB" id="A0A0E9T945"/>
<proteinExistence type="predicted"/>
<accession>A0A0E9T945</accession>
<sequence>MDRVGITAQKVPIQSTVTRENSYLGQQPLRLYLMVSAKK</sequence>
<reference evidence="1" key="1">
    <citation type="submission" date="2014-11" db="EMBL/GenBank/DDBJ databases">
        <authorList>
            <person name="Amaro Gonzalez C."/>
        </authorList>
    </citation>
    <scope>NUCLEOTIDE SEQUENCE</scope>
</reference>
<name>A0A0E9T945_ANGAN</name>
<dbReference type="EMBL" id="GBXM01058645">
    <property type="protein sequence ID" value="JAH49932.1"/>
    <property type="molecule type" value="Transcribed_RNA"/>
</dbReference>